<protein>
    <submittedName>
        <fullName evidence="6">Protein VAPYRIN isoform X1</fullName>
    </submittedName>
</protein>
<feature type="repeat" description="ANK" evidence="3">
    <location>
        <begin position="106"/>
        <end position="138"/>
    </location>
</feature>
<dbReference type="InterPro" id="IPR002110">
    <property type="entry name" value="Ankyrin_rpt"/>
</dbReference>
<reference evidence="6" key="1">
    <citation type="submission" date="2025-08" db="UniProtKB">
        <authorList>
            <consortium name="RefSeq"/>
        </authorList>
    </citation>
    <scope>IDENTIFICATION</scope>
</reference>
<feature type="region of interest" description="Disordered" evidence="4">
    <location>
        <begin position="251"/>
        <end position="274"/>
    </location>
</feature>
<dbReference type="SMART" id="SM00248">
    <property type="entry name" value="ANK"/>
    <property type="match status" value="5"/>
</dbReference>
<evidence type="ECO:0000256" key="1">
    <source>
        <dbReference type="ARBA" id="ARBA00022737"/>
    </source>
</evidence>
<keyword evidence="1" id="KW-0677">Repeat</keyword>
<dbReference type="InterPro" id="IPR036770">
    <property type="entry name" value="Ankyrin_rpt-contain_sf"/>
</dbReference>
<dbReference type="InterPro" id="IPR050776">
    <property type="entry name" value="Ank_Repeat/CDKN_Inhibitor"/>
</dbReference>
<keyword evidence="5" id="KW-1185">Reference proteome</keyword>
<dbReference type="Pfam" id="PF12796">
    <property type="entry name" value="Ank_2"/>
    <property type="match status" value="1"/>
</dbReference>
<dbReference type="PROSITE" id="PS50297">
    <property type="entry name" value="ANK_REP_REGION"/>
    <property type="match status" value="2"/>
</dbReference>
<feature type="repeat" description="ANK" evidence="3">
    <location>
        <begin position="21"/>
        <end position="53"/>
    </location>
</feature>
<gene>
    <name evidence="6" type="primary">LOC101862259</name>
</gene>
<dbReference type="GeneID" id="101862259"/>
<dbReference type="RefSeq" id="XP_005095775.1">
    <property type="nucleotide sequence ID" value="XM_005095718.3"/>
</dbReference>
<evidence type="ECO:0000313" key="6">
    <source>
        <dbReference type="RefSeq" id="XP_005095775.1"/>
    </source>
</evidence>
<feature type="repeat" description="ANK" evidence="3">
    <location>
        <begin position="139"/>
        <end position="171"/>
    </location>
</feature>
<evidence type="ECO:0000313" key="5">
    <source>
        <dbReference type="Proteomes" id="UP000694888"/>
    </source>
</evidence>
<proteinExistence type="predicted"/>
<dbReference type="PANTHER" id="PTHR24201:SF17">
    <property type="entry name" value="ANKYRIN REPEAT DOMAIN-CONTAINING PROTEIN 10-LIKE ISOFORM X1"/>
    <property type="match status" value="1"/>
</dbReference>
<name>A0ABM0JKE0_APLCA</name>
<evidence type="ECO:0000256" key="4">
    <source>
        <dbReference type="SAM" id="MobiDB-lite"/>
    </source>
</evidence>
<dbReference type="PROSITE" id="PS50088">
    <property type="entry name" value="ANK_REPEAT"/>
    <property type="match status" value="3"/>
</dbReference>
<sequence length="394" mass="43002">MDMNFEKKPPGLLDVISQKLLSQTPLHFACYNGDEQLLETLIGRAFLYNNNDGEAAEACVSSWVSEEDGINGWTPAHWAAFYGQLKCLMKLHVKPNLGFDTATHRSNTSPLHLAAQTGAVLCLKWLLQCGASKNRQDFMGETALHKASKAGNADSAAMLIAHGCSLNLKNHRGMTPVELAEESGYHALAQYLRRAYEQSEYGGTTITREPHSLPLSELNPPTVCTNQTGVQFAPSDSDRLHPYISMNGEVINNSGSRAAPQDSMDLGDSEMQDSDRPSIPEFFLHGDNKASGFGGTKRSFDSEDDDLNSNKRRCFVAASQQTHEERYGNSSNNNIISSYNAVLAMRVEPLTTYTGEAPGSPVLPQSSVMDHQASLVAQQGYDSSFMNSIGSAFH</sequence>
<organism evidence="5 6">
    <name type="scientific">Aplysia californica</name>
    <name type="common">California sea hare</name>
    <dbReference type="NCBI Taxonomy" id="6500"/>
    <lineage>
        <taxon>Eukaryota</taxon>
        <taxon>Metazoa</taxon>
        <taxon>Spiralia</taxon>
        <taxon>Lophotrochozoa</taxon>
        <taxon>Mollusca</taxon>
        <taxon>Gastropoda</taxon>
        <taxon>Heterobranchia</taxon>
        <taxon>Euthyneura</taxon>
        <taxon>Tectipleura</taxon>
        <taxon>Aplysiida</taxon>
        <taxon>Aplysioidea</taxon>
        <taxon>Aplysiidae</taxon>
        <taxon>Aplysia</taxon>
    </lineage>
</organism>
<dbReference type="PANTHER" id="PTHR24201">
    <property type="entry name" value="ANK_REP_REGION DOMAIN-CONTAINING PROTEIN"/>
    <property type="match status" value="1"/>
</dbReference>
<dbReference type="Gene3D" id="1.25.40.20">
    <property type="entry name" value="Ankyrin repeat-containing domain"/>
    <property type="match status" value="1"/>
</dbReference>
<keyword evidence="2 3" id="KW-0040">ANK repeat</keyword>
<evidence type="ECO:0000256" key="3">
    <source>
        <dbReference type="PROSITE-ProRule" id="PRU00023"/>
    </source>
</evidence>
<evidence type="ECO:0000256" key="2">
    <source>
        <dbReference type="ARBA" id="ARBA00023043"/>
    </source>
</evidence>
<dbReference type="Proteomes" id="UP000694888">
    <property type="component" value="Unplaced"/>
</dbReference>
<accession>A0ABM0JKE0</accession>
<dbReference type="Pfam" id="PF00023">
    <property type="entry name" value="Ank"/>
    <property type="match status" value="1"/>
</dbReference>
<dbReference type="SUPFAM" id="SSF48403">
    <property type="entry name" value="Ankyrin repeat"/>
    <property type="match status" value="1"/>
</dbReference>